<dbReference type="GO" id="GO:0009253">
    <property type="term" value="P:peptidoglycan catabolic process"/>
    <property type="evidence" value="ECO:0007669"/>
    <property type="project" value="InterPro"/>
</dbReference>
<dbReference type="Proteomes" id="UP000204463">
    <property type="component" value="Segment"/>
</dbReference>
<keyword evidence="4" id="KW-0081">Bacteriolytic enzyme</keyword>
<evidence type="ECO:0000259" key="9">
    <source>
        <dbReference type="SMART" id="SM00644"/>
    </source>
</evidence>
<evidence type="ECO:0000256" key="5">
    <source>
        <dbReference type="ARBA" id="ARBA00022670"/>
    </source>
</evidence>
<dbReference type="GO" id="GO:0046872">
    <property type="term" value="F:metal ion binding"/>
    <property type="evidence" value="ECO:0007669"/>
    <property type="project" value="UniProtKB-KW"/>
</dbReference>
<dbReference type="OrthoDB" id="3138at10239"/>
<reference evidence="11" key="1">
    <citation type="submission" date="2015-04" db="EMBL/GenBank/DDBJ databases">
        <authorList>
            <person name="Sun Y."/>
            <person name="Li J."/>
            <person name="Shi H."/>
            <person name="Su S."/>
            <person name="Zhang Z."/>
        </authorList>
    </citation>
    <scope>NUCLEOTIDE SEQUENCE [LARGE SCALE GENOMIC DNA]</scope>
</reference>
<evidence type="ECO:0000256" key="6">
    <source>
        <dbReference type="ARBA" id="ARBA00022723"/>
    </source>
</evidence>
<evidence type="ECO:0000256" key="4">
    <source>
        <dbReference type="ARBA" id="ARBA00022638"/>
    </source>
</evidence>
<comment type="similarity">
    <text evidence="2">Belongs to the N-acetylmuramoyl-L-alanine amidase 2 family.</text>
</comment>
<evidence type="ECO:0000313" key="11">
    <source>
        <dbReference type="Proteomes" id="UP000204463"/>
    </source>
</evidence>
<dbReference type="GO" id="GO:0042742">
    <property type="term" value="P:defense response to bacterium"/>
    <property type="evidence" value="ECO:0007669"/>
    <property type="project" value="UniProtKB-KW"/>
</dbReference>
<dbReference type="SMART" id="SM00644">
    <property type="entry name" value="Ami_2"/>
    <property type="match status" value="1"/>
</dbReference>
<dbReference type="GO" id="GO:0001897">
    <property type="term" value="P:symbiont-mediated cytolysis of host cell"/>
    <property type="evidence" value="ECO:0007669"/>
    <property type="project" value="UniProtKB-ARBA"/>
</dbReference>
<evidence type="ECO:0000256" key="8">
    <source>
        <dbReference type="ARBA" id="ARBA00042615"/>
    </source>
</evidence>
<dbReference type="InterPro" id="IPR002502">
    <property type="entry name" value="Amidase_domain"/>
</dbReference>
<accession>A0A139ZVY1</accession>
<dbReference type="Pfam" id="PF01510">
    <property type="entry name" value="Amidase_2"/>
    <property type="match status" value="1"/>
</dbReference>
<dbReference type="Pfam" id="PF08460">
    <property type="entry name" value="SH3_5"/>
    <property type="match status" value="1"/>
</dbReference>
<dbReference type="Gene3D" id="3.40.80.10">
    <property type="entry name" value="Peptidoglycan recognition protein-like"/>
    <property type="match status" value="1"/>
</dbReference>
<feature type="domain" description="N-acetylmuramoyl-L-alanine amidase" evidence="9">
    <location>
        <begin position="36"/>
        <end position="175"/>
    </location>
</feature>
<dbReference type="GO" id="GO:0006508">
    <property type="term" value="P:proteolysis"/>
    <property type="evidence" value="ECO:0007669"/>
    <property type="project" value="UniProtKB-KW"/>
</dbReference>
<keyword evidence="6" id="KW-0479">Metal-binding</keyword>
<evidence type="ECO:0000256" key="3">
    <source>
        <dbReference type="ARBA" id="ARBA00022529"/>
    </source>
</evidence>
<dbReference type="SUPFAM" id="SSF55846">
    <property type="entry name" value="N-acetylmuramoyl-L-alanine amidase-like"/>
    <property type="match status" value="1"/>
</dbReference>
<proteinExistence type="inferred from homology"/>
<protein>
    <recommendedName>
        <fullName evidence="8">N-acetylmuramoyl-L-alanine amidase</fullName>
    </recommendedName>
</protein>
<name>A0A139ZVY1_9CAUD</name>
<keyword evidence="11" id="KW-1185">Reference proteome</keyword>
<dbReference type="InterPro" id="IPR036505">
    <property type="entry name" value="Amidase/PGRP_sf"/>
</dbReference>
<evidence type="ECO:0000256" key="7">
    <source>
        <dbReference type="ARBA" id="ARBA00022833"/>
    </source>
</evidence>
<organism evidence="10 11">
    <name type="scientific">Enterococcus phage Ec-ZZ2</name>
    <dbReference type="NCBI Taxonomy" id="1647400"/>
    <lineage>
        <taxon>Viruses</taxon>
        <taxon>Duplodnaviria</taxon>
        <taxon>Heunggongvirae</taxon>
        <taxon>Uroviricota</taxon>
        <taxon>Caudoviricetes</taxon>
        <taxon>Efquatrovirus</taxon>
        <taxon>Efquatrovirus EcZZ2</taxon>
    </lineage>
</organism>
<keyword evidence="3" id="KW-0929">Antimicrobial</keyword>
<dbReference type="CDD" id="cd06583">
    <property type="entry name" value="PGRP"/>
    <property type="match status" value="1"/>
</dbReference>
<comment type="cofactor">
    <cofactor evidence="1">
        <name>Zn(2+)</name>
        <dbReference type="ChEBI" id="CHEBI:29105"/>
    </cofactor>
</comment>
<gene>
    <name evidence="10" type="ORF">ZZ2_020</name>
</gene>
<keyword evidence="7" id="KW-0862">Zinc</keyword>
<dbReference type="InterPro" id="IPR003646">
    <property type="entry name" value="SH3-like_bac-type"/>
</dbReference>
<dbReference type="GO" id="GO:0008233">
    <property type="term" value="F:peptidase activity"/>
    <property type="evidence" value="ECO:0007669"/>
    <property type="project" value="UniProtKB-KW"/>
</dbReference>
<evidence type="ECO:0000256" key="2">
    <source>
        <dbReference type="ARBA" id="ARBA00007553"/>
    </source>
</evidence>
<dbReference type="KEGG" id="vg:29123226"/>
<keyword evidence="5" id="KW-0645">Protease</keyword>
<dbReference type="RefSeq" id="YP_009303719.1">
    <property type="nucleotide sequence ID" value="NC_031260.1"/>
</dbReference>
<evidence type="ECO:0000313" key="10">
    <source>
        <dbReference type="EMBL" id="AKG94423.1"/>
    </source>
</evidence>
<dbReference type="GO" id="GO:0008745">
    <property type="term" value="F:N-acetylmuramoyl-L-alanine amidase activity"/>
    <property type="evidence" value="ECO:0007669"/>
    <property type="project" value="InterPro"/>
</dbReference>
<dbReference type="GeneID" id="29123226"/>
<dbReference type="EMBL" id="KR131750">
    <property type="protein sequence ID" value="AKG94423.1"/>
    <property type="molecule type" value="Genomic_DNA"/>
</dbReference>
<keyword evidence="5" id="KW-0378">Hydrolase</keyword>
<dbReference type="Gene3D" id="2.30.30.40">
    <property type="entry name" value="SH3 Domains"/>
    <property type="match status" value="1"/>
</dbReference>
<evidence type="ECO:0000256" key="1">
    <source>
        <dbReference type="ARBA" id="ARBA00001947"/>
    </source>
</evidence>
<sequence>MKLKGILFGALATIGLFAGMQTANAYEVNNEFNLIPWEGSGQVAVPNKIILHETANERATGRNEATYMKNNWFNAHTTAIVGDGGIVYKIAPEGNVSWGAGNANPYAPIQIELQHTHDKELFKKNYKAYIDYTRDMGKKFGIPMTLDQGTSVWEKGVISHKWVSDYVWGDHTDPYGYLAEMGISKAQLAKDLANGVSGESVKPTPSKPKTFKKGQNVYIYNGHKSHNGPVVPFVAGASLWTQVGTITEVKQGAVNPYKIENSGKFVTYANAGDLEDLNTKFPPKPSKPVNQFTIGVDAIVLRSGRPSVYAPVYGTWKQGAVFKYDEITLGDGYVWIGGTDTNGTRIYLPIGPNDGDPNNTWGTLV</sequence>